<evidence type="ECO:0000313" key="2">
    <source>
        <dbReference type="EMBL" id="XCH74495.1"/>
    </source>
</evidence>
<evidence type="ECO:0000313" key="1">
    <source>
        <dbReference type="EMBL" id="XBP93796.1"/>
    </source>
</evidence>
<dbReference type="AlphaFoldDB" id="A0AAU7MB37"/>
<dbReference type="InterPro" id="IPR029060">
    <property type="entry name" value="PIN-like_dom_sf"/>
</dbReference>
<proteinExistence type="predicted"/>
<dbReference type="EMBL" id="CP159342">
    <property type="protein sequence ID" value="XCH74495.1"/>
    <property type="molecule type" value="Genomic_DNA"/>
</dbReference>
<reference evidence="1" key="1">
    <citation type="submission" date="2024-01" db="EMBL/GenBank/DDBJ databases">
        <title>The genome sequence of Micromonospora mangrovi CCTCC AA 2012012.</title>
        <authorList>
            <person name="Gao J."/>
        </authorList>
    </citation>
    <scope>NUCLEOTIDE SEQUENCE</scope>
    <source>
        <strain evidence="1">CCTCC AA 2012012</strain>
    </source>
</reference>
<organism evidence="1">
    <name type="scientific">Micromonospora sp. CCTCC AA 2012012</name>
    <dbReference type="NCBI Taxonomy" id="3111921"/>
    <lineage>
        <taxon>Bacteria</taxon>
        <taxon>Bacillati</taxon>
        <taxon>Actinomycetota</taxon>
        <taxon>Actinomycetes</taxon>
        <taxon>Micromonosporales</taxon>
        <taxon>Micromonosporaceae</taxon>
        <taxon>Micromonospora</taxon>
    </lineage>
</organism>
<reference evidence="2" key="2">
    <citation type="submission" date="2024-06" db="EMBL/GenBank/DDBJ databases">
        <title>Micromonospora mangrovi CCTCC AA 2012012 genome sequences.</title>
        <authorList>
            <person name="Gao J."/>
        </authorList>
    </citation>
    <scope>NUCLEOTIDE SEQUENCE</scope>
    <source>
        <strain evidence="2">CCTCC AA 2012012</strain>
    </source>
</reference>
<dbReference type="SUPFAM" id="SSF88723">
    <property type="entry name" value="PIN domain-like"/>
    <property type="match status" value="1"/>
</dbReference>
<gene>
    <name evidence="2" type="ORF">ABUL08_30335</name>
    <name evidence="1" type="ORF">VK199_30245</name>
</gene>
<sequence length="128" mass="13954">MTDAGLVLDTACLLAYCEGTETVGEQIAEVADRRQSVIIPALCLAEAYRRVHTDGWRLLDTLGDLAHVEVASVTHDMCMFLGGWSRTLGGMDLAQAALEAARATSPIMTDRRELLGEVLPKEWPIIDL</sequence>
<name>A0AAU7MB37_9ACTN</name>
<dbReference type="EMBL" id="CP157762">
    <property type="protein sequence ID" value="XBP93796.1"/>
    <property type="molecule type" value="Genomic_DNA"/>
</dbReference>
<dbReference type="RefSeq" id="WP_350933488.1">
    <property type="nucleotide sequence ID" value="NZ_CP157762.1"/>
</dbReference>
<accession>A0AAU7MB37</accession>
<evidence type="ECO:0008006" key="3">
    <source>
        <dbReference type="Google" id="ProtNLM"/>
    </source>
</evidence>
<protein>
    <recommendedName>
        <fullName evidence="3">PIN domain-containing protein</fullName>
    </recommendedName>
</protein>